<dbReference type="GO" id="GO:0005524">
    <property type="term" value="F:ATP binding"/>
    <property type="evidence" value="ECO:0007669"/>
    <property type="project" value="UniProtKB-KW"/>
</dbReference>
<evidence type="ECO:0000256" key="4">
    <source>
        <dbReference type="PROSITE-ProRule" id="PRU00782"/>
    </source>
</evidence>
<dbReference type="KEGG" id="bgt:106075859"/>
<dbReference type="GO" id="GO:0005737">
    <property type="term" value="C:cytoplasm"/>
    <property type="evidence" value="ECO:0007669"/>
    <property type="project" value="TreeGrafter"/>
</dbReference>
<dbReference type="VEuPathDB" id="VectorBase:BGLB038757"/>
<accession>A0A2C9M5E9</accession>
<dbReference type="GO" id="GO:0000146">
    <property type="term" value="F:microfilament motor activity"/>
    <property type="evidence" value="ECO:0007669"/>
    <property type="project" value="TreeGrafter"/>
</dbReference>
<dbReference type="Proteomes" id="UP000076420">
    <property type="component" value="Unassembled WGS sequence"/>
</dbReference>
<evidence type="ECO:0000259" key="5">
    <source>
        <dbReference type="PROSITE" id="PS51456"/>
    </source>
</evidence>
<dbReference type="PANTHER" id="PTHR13140:SF550">
    <property type="entry name" value="MYOSIN-IIIB ISOFORM X1"/>
    <property type="match status" value="1"/>
</dbReference>
<dbReference type="InterPro" id="IPR027417">
    <property type="entry name" value="P-loop_NTPase"/>
</dbReference>
<dbReference type="GO" id="GO:0016459">
    <property type="term" value="C:myosin complex"/>
    <property type="evidence" value="ECO:0007669"/>
    <property type="project" value="UniProtKB-KW"/>
</dbReference>
<dbReference type="PROSITE" id="PS51456">
    <property type="entry name" value="MYOSIN_MOTOR"/>
    <property type="match status" value="1"/>
</dbReference>
<gene>
    <name evidence="6" type="primary">106075859</name>
</gene>
<keyword evidence="2" id="KW-0067">ATP-binding</keyword>
<name>A0A2C9M5E9_BIOGL</name>
<dbReference type="Gene3D" id="1.20.120.720">
    <property type="entry name" value="Myosin VI head, motor domain, U50 subdomain"/>
    <property type="match status" value="1"/>
</dbReference>
<dbReference type="InterPro" id="IPR001609">
    <property type="entry name" value="Myosin_head_motor_dom-like"/>
</dbReference>
<dbReference type="AlphaFoldDB" id="A0A2C9M5E9"/>
<organism evidence="6 7">
    <name type="scientific">Biomphalaria glabrata</name>
    <name type="common">Bloodfluke planorb</name>
    <name type="synonym">Freshwater snail</name>
    <dbReference type="NCBI Taxonomy" id="6526"/>
    <lineage>
        <taxon>Eukaryota</taxon>
        <taxon>Metazoa</taxon>
        <taxon>Spiralia</taxon>
        <taxon>Lophotrochozoa</taxon>
        <taxon>Mollusca</taxon>
        <taxon>Gastropoda</taxon>
        <taxon>Heterobranchia</taxon>
        <taxon>Euthyneura</taxon>
        <taxon>Panpulmonata</taxon>
        <taxon>Hygrophila</taxon>
        <taxon>Lymnaeoidea</taxon>
        <taxon>Planorbidae</taxon>
        <taxon>Biomphalaria</taxon>
    </lineage>
</organism>
<proteinExistence type="inferred from homology"/>
<dbReference type="SUPFAM" id="SSF52540">
    <property type="entry name" value="P-loop containing nucleoside triphosphate hydrolases"/>
    <property type="match status" value="1"/>
</dbReference>
<evidence type="ECO:0000313" key="6">
    <source>
        <dbReference type="EnsemblMetazoa" id="BGLB038757-PA"/>
    </source>
</evidence>
<protein>
    <recommendedName>
        <fullName evidence="5">Myosin motor domain-containing protein</fullName>
    </recommendedName>
</protein>
<dbReference type="PANTHER" id="PTHR13140">
    <property type="entry name" value="MYOSIN"/>
    <property type="match status" value="1"/>
</dbReference>
<evidence type="ECO:0000256" key="1">
    <source>
        <dbReference type="ARBA" id="ARBA00022741"/>
    </source>
</evidence>
<dbReference type="GO" id="GO:0007015">
    <property type="term" value="P:actin filament organization"/>
    <property type="evidence" value="ECO:0007669"/>
    <property type="project" value="TreeGrafter"/>
</dbReference>
<dbReference type="EnsemblMetazoa" id="BGLB038757-RA">
    <property type="protein sequence ID" value="BGLB038757-PA"/>
    <property type="gene ID" value="BGLB038757"/>
</dbReference>
<keyword evidence="1" id="KW-0547">Nucleotide-binding</keyword>
<comment type="caution">
    <text evidence="4">Lacks conserved residue(s) required for the propagation of feature annotation.</text>
</comment>
<dbReference type="GO" id="GO:0051015">
    <property type="term" value="F:actin filament binding"/>
    <property type="evidence" value="ECO:0007669"/>
    <property type="project" value="TreeGrafter"/>
</dbReference>
<feature type="domain" description="Myosin motor" evidence="5">
    <location>
        <begin position="1"/>
        <end position="111"/>
    </location>
</feature>
<evidence type="ECO:0000256" key="2">
    <source>
        <dbReference type="ARBA" id="ARBA00022840"/>
    </source>
</evidence>
<dbReference type="STRING" id="6526.A0A2C9M5E9"/>
<evidence type="ECO:0000313" key="7">
    <source>
        <dbReference type="Proteomes" id="UP000076420"/>
    </source>
</evidence>
<reference evidence="6" key="1">
    <citation type="submission" date="2020-05" db="UniProtKB">
        <authorList>
            <consortium name="EnsemblMetazoa"/>
        </authorList>
    </citation>
    <scope>IDENTIFICATION</scope>
    <source>
        <strain evidence="6">BB02</strain>
    </source>
</reference>
<evidence type="ECO:0000256" key="3">
    <source>
        <dbReference type="ARBA" id="ARBA00023203"/>
    </source>
</evidence>
<sequence>MDSVGFTDDEQENVFSIIASILHLGNITFTVQEDESVTVTEKTEALLMAARFLEVDSEDLKESLCYTFIQTKREKLRRNYTKEMAEGKSILYLDIFRLRHNLLINQKKYNI</sequence>
<keyword evidence="3 4" id="KW-0009">Actin-binding</keyword>
<comment type="similarity">
    <text evidence="4">Belongs to the TRAFAC class myosin-kinesin ATPase superfamily. Myosin family.</text>
</comment>
<dbReference type="GO" id="GO:0016020">
    <property type="term" value="C:membrane"/>
    <property type="evidence" value="ECO:0007669"/>
    <property type="project" value="TreeGrafter"/>
</dbReference>
<keyword evidence="4" id="KW-0518">Myosin</keyword>
<dbReference type="Pfam" id="PF00063">
    <property type="entry name" value="Myosin_head"/>
    <property type="match status" value="1"/>
</dbReference>
<keyword evidence="4" id="KW-0505">Motor protein</keyword>